<proteinExistence type="predicted"/>
<dbReference type="AlphaFoldDB" id="A0A7S3JE61"/>
<organism evidence="2">
    <name type="scientific">Euplotes harpa</name>
    <dbReference type="NCBI Taxonomy" id="151035"/>
    <lineage>
        <taxon>Eukaryota</taxon>
        <taxon>Sar</taxon>
        <taxon>Alveolata</taxon>
        <taxon>Ciliophora</taxon>
        <taxon>Intramacronucleata</taxon>
        <taxon>Spirotrichea</taxon>
        <taxon>Hypotrichia</taxon>
        <taxon>Euplotida</taxon>
        <taxon>Euplotidae</taxon>
        <taxon>Euplotes</taxon>
    </lineage>
</organism>
<sequence>MLCIDDEIVDKISHDAPSSKIRLTASATHRENENGKSKGLNKSRSFAKDMNLCSLASRTQESGGVNGRDDRVKGLYRNSAHHQNSEKDHKNGAKMKSVASYESIKSLVSDYLEKNDDMQNIHKNINRSAAIWVLEEKGEGHSHEVYSKDNDSVSMNSRPFDKDFKLAVGK</sequence>
<gene>
    <name evidence="2" type="ORF">EHAR0213_LOCUS11858</name>
</gene>
<dbReference type="EMBL" id="HBII01028291">
    <property type="protein sequence ID" value="CAE0352942.1"/>
    <property type="molecule type" value="Transcribed_RNA"/>
</dbReference>
<evidence type="ECO:0000256" key="1">
    <source>
        <dbReference type="SAM" id="MobiDB-lite"/>
    </source>
</evidence>
<feature type="region of interest" description="Disordered" evidence="1">
    <location>
        <begin position="59"/>
        <end position="94"/>
    </location>
</feature>
<evidence type="ECO:0000313" key="2">
    <source>
        <dbReference type="EMBL" id="CAE0352942.1"/>
    </source>
</evidence>
<reference evidence="2" key="1">
    <citation type="submission" date="2021-01" db="EMBL/GenBank/DDBJ databases">
        <authorList>
            <person name="Corre E."/>
            <person name="Pelletier E."/>
            <person name="Niang G."/>
            <person name="Scheremetjew M."/>
            <person name="Finn R."/>
            <person name="Kale V."/>
            <person name="Holt S."/>
            <person name="Cochrane G."/>
            <person name="Meng A."/>
            <person name="Brown T."/>
            <person name="Cohen L."/>
        </authorList>
    </citation>
    <scope>NUCLEOTIDE SEQUENCE</scope>
    <source>
        <strain evidence="2">FSP1.4</strain>
    </source>
</reference>
<protein>
    <submittedName>
        <fullName evidence="2">Uncharacterized protein</fullName>
    </submittedName>
</protein>
<name>A0A7S3JE61_9SPIT</name>
<accession>A0A7S3JE61</accession>